<feature type="transmembrane region" description="Helical" evidence="1">
    <location>
        <begin position="35"/>
        <end position="60"/>
    </location>
</feature>
<dbReference type="EMBL" id="AP025516">
    <property type="protein sequence ID" value="BDD86356.1"/>
    <property type="molecule type" value="Genomic_DNA"/>
</dbReference>
<dbReference type="Proteomes" id="UP000830055">
    <property type="component" value="Chromosome"/>
</dbReference>
<reference evidence="2 3" key="1">
    <citation type="submission" date="2022-01" db="EMBL/GenBank/DDBJ databases">
        <title>Desulfofustis limnae sp. nov., a novel mesophilic sulfate-reducing bacterium isolated from marsh soil.</title>
        <authorList>
            <person name="Watanabe M."/>
            <person name="Takahashi A."/>
            <person name="Kojima H."/>
            <person name="Fukui M."/>
        </authorList>
    </citation>
    <scope>NUCLEOTIDE SEQUENCE [LARGE SCALE GENOMIC DNA]</scope>
    <source>
        <strain evidence="2 3">PPLL</strain>
    </source>
</reference>
<proteinExistence type="predicted"/>
<evidence type="ECO:0008006" key="4">
    <source>
        <dbReference type="Google" id="ProtNLM"/>
    </source>
</evidence>
<gene>
    <name evidence="2" type="ORF">DPPLL_07210</name>
</gene>
<name>A0ABM7W5Z1_9BACT</name>
<accession>A0ABM7W5Z1</accession>
<organism evidence="2 3">
    <name type="scientific">Desulfofustis limnaeus</name>
    <dbReference type="NCBI Taxonomy" id="2740163"/>
    <lineage>
        <taxon>Bacteria</taxon>
        <taxon>Pseudomonadati</taxon>
        <taxon>Thermodesulfobacteriota</taxon>
        <taxon>Desulfobulbia</taxon>
        <taxon>Desulfobulbales</taxon>
        <taxon>Desulfocapsaceae</taxon>
        <taxon>Desulfofustis</taxon>
    </lineage>
</organism>
<sequence length="121" mass="13606">MQYHNSFQVSRPVFHPGAVRRLTARRERELPGGGLLWMASAKAAVLVAGVALLVSLLIGFGVSRVHDDMRAINERQHELKDEQIALLAERASLMSKQQISRRVATQLALYEAEQDQVFKVR</sequence>
<keyword evidence="1" id="KW-0472">Membrane</keyword>
<evidence type="ECO:0000256" key="1">
    <source>
        <dbReference type="SAM" id="Phobius"/>
    </source>
</evidence>
<keyword evidence="1" id="KW-1133">Transmembrane helix</keyword>
<keyword evidence="1" id="KW-0812">Transmembrane</keyword>
<evidence type="ECO:0000313" key="3">
    <source>
        <dbReference type="Proteomes" id="UP000830055"/>
    </source>
</evidence>
<protein>
    <recommendedName>
        <fullName evidence="4">Cell division protein FtsL</fullName>
    </recommendedName>
</protein>
<keyword evidence="3" id="KW-1185">Reference proteome</keyword>
<evidence type="ECO:0000313" key="2">
    <source>
        <dbReference type="EMBL" id="BDD86356.1"/>
    </source>
</evidence>